<name>A0ABN8Y570_RANTA</name>
<sequence length="417" mass="45373">MMTGGGVPGVATRHQVRRGLRFWTGGTGAAQDCLHRLPRPDVFVHLAPNYRPRSQGVRKTPGAPASSRSRPGSRLAVAPARTTYRPGAAARGPPTARCPARRPRLRCLCVPATRLEDLGAEPPTRGVEPQILTFPTVSAKRRGGAPGPAPRAPSSAARLRPPHLLLPGVVSVETPESRFSLLTRCYRDNCDLAGGGPRVAVDACFKSKVQRDSLRREGRSRRAVRDVWEWRRSRGSLRGGGVNGQRSLRAPRSSPMHPTRKALLPRPVTLDMTLVKAHPCLACGCTVRVLSSRQLGTVGADVAQMTFLQMLEAKNFLSSSSPCPGVAFTEQRTAVICELTKNGVSLALLRKTLVGSGWGVGMGMGYFYGPRRCWGRGLQDNSFSLLATFAKYLLAFFFFGKKRNKRRPGLLLVNMRP</sequence>
<proteinExistence type="predicted"/>
<keyword evidence="4" id="KW-1185">Reference proteome</keyword>
<feature type="transmembrane region" description="Helical" evidence="2">
    <location>
        <begin position="382"/>
        <end position="400"/>
    </location>
</feature>
<dbReference type="Proteomes" id="UP001176941">
    <property type="component" value="Chromosome 15"/>
</dbReference>
<evidence type="ECO:0000313" key="3">
    <source>
        <dbReference type="EMBL" id="CAI9156720.1"/>
    </source>
</evidence>
<feature type="region of interest" description="Disordered" evidence="1">
    <location>
        <begin position="50"/>
        <end position="80"/>
    </location>
</feature>
<feature type="region of interest" description="Disordered" evidence="1">
    <location>
        <begin position="138"/>
        <end position="158"/>
    </location>
</feature>
<keyword evidence="2" id="KW-1133">Transmembrane helix</keyword>
<keyword evidence="2" id="KW-0812">Transmembrane</keyword>
<evidence type="ECO:0000256" key="1">
    <source>
        <dbReference type="SAM" id="MobiDB-lite"/>
    </source>
</evidence>
<accession>A0ABN8Y570</accession>
<reference evidence="3" key="1">
    <citation type="submission" date="2023-04" db="EMBL/GenBank/DDBJ databases">
        <authorList>
            <consortium name="ELIXIR-Norway"/>
        </authorList>
    </citation>
    <scope>NUCLEOTIDE SEQUENCE [LARGE SCALE GENOMIC DNA]</scope>
</reference>
<evidence type="ECO:0000313" key="4">
    <source>
        <dbReference type="Proteomes" id="UP001176941"/>
    </source>
</evidence>
<gene>
    <name evidence="3" type="ORF">MRATA1EN1_LOCUS5682</name>
</gene>
<evidence type="ECO:0000256" key="2">
    <source>
        <dbReference type="SAM" id="Phobius"/>
    </source>
</evidence>
<protein>
    <submittedName>
        <fullName evidence="3">Uncharacterized protein</fullName>
    </submittedName>
</protein>
<keyword evidence="2" id="KW-0472">Membrane</keyword>
<feature type="region of interest" description="Disordered" evidence="1">
    <location>
        <begin position="238"/>
        <end position="261"/>
    </location>
</feature>
<feature type="compositionally biased region" description="Low complexity" evidence="1">
    <location>
        <begin position="61"/>
        <end position="74"/>
    </location>
</feature>
<organism evidence="3 4">
    <name type="scientific">Rangifer tarandus platyrhynchus</name>
    <name type="common">Svalbard reindeer</name>
    <dbReference type="NCBI Taxonomy" id="3082113"/>
    <lineage>
        <taxon>Eukaryota</taxon>
        <taxon>Metazoa</taxon>
        <taxon>Chordata</taxon>
        <taxon>Craniata</taxon>
        <taxon>Vertebrata</taxon>
        <taxon>Euteleostomi</taxon>
        <taxon>Mammalia</taxon>
        <taxon>Eutheria</taxon>
        <taxon>Laurasiatheria</taxon>
        <taxon>Artiodactyla</taxon>
        <taxon>Ruminantia</taxon>
        <taxon>Pecora</taxon>
        <taxon>Cervidae</taxon>
        <taxon>Odocoileinae</taxon>
        <taxon>Rangifer</taxon>
    </lineage>
</organism>
<dbReference type="EMBL" id="OX459951">
    <property type="protein sequence ID" value="CAI9156720.1"/>
    <property type="molecule type" value="Genomic_DNA"/>
</dbReference>